<dbReference type="InterPro" id="IPR011989">
    <property type="entry name" value="ARM-like"/>
</dbReference>
<evidence type="ECO:0000313" key="1">
    <source>
        <dbReference type="EMBL" id="VEP11871.1"/>
    </source>
</evidence>
<gene>
    <name evidence="1" type="ORF">H1P_1230017</name>
</gene>
<name>A0A563VKD4_9CYAN</name>
<evidence type="ECO:0008006" key="3">
    <source>
        <dbReference type="Google" id="ProtNLM"/>
    </source>
</evidence>
<dbReference type="RefSeq" id="WP_144869656.1">
    <property type="nucleotide sequence ID" value="NZ_LR213876.1"/>
</dbReference>
<sequence>MDIEQARQLAKDETTAPEILRELAINKDYQTRKSVAENPNTPTKILLNLGAEFPEELLDNPIFNLLSLENLNLIEELPFATKKSLLKCESVPQSLIEWAVKSSNEEILLALTINSITNNKILNNIVNSTNNKLAESARLHINHAYNNTQNQDKILVKSILRYYAINNRDNNIDIQLQQFLLNLRHARKYSRKTKINDLQSKVKLIQFPENIIKCSKNSFSFIRFISLFHSEISPSLLSQNAKSDCWLERYAIAQNPNTPLPIIKRLAKDGNRIVRAAAKAQLESKH</sequence>
<dbReference type="Gene3D" id="1.25.10.10">
    <property type="entry name" value="Leucine-rich Repeat Variant"/>
    <property type="match status" value="1"/>
</dbReference>
<proteinExistence type="predicted"/>
<dbReference type="OrthoDB" id="518079at2"/>
<dbReference type="Proteomes" id="UP000320055">
    <property type="component" value="Unassembled WGS sequence"/>
</dbReference>
<organism evidence="1 2">
    <name type="scientific">Hyella patelloides LEGE 07179</name>
    <dbReference type="NCBI Taxonomy" id="945734"/>
    <lineage>
        <taxon>Bacteria</taxon>
        <taxon>Bacillati</taxon>
        <taxon>Cyanobacteriota</taxon>
        <taxon>Cyanophyceae</taxon>
        <taxon>Pleurocapsales</taxon>
        <taxon>Hyellaceae</taxon>
        <taxon>Hyella</taxon>
    </lineage>
</organism>
<accession>A0A563VKD4</accession>
<protein>
    <recommendedName>
        <fullName evidence="3">Leucine rich repeat variant</fullName>
    </recommendedName>
</protein>
<dbReference type="AlphaFoldDB" id="A0A563VKD4"/>
<keyword evidence="2" id="KW-1185">Reference proteome</keyword>
<dbReference type="EMBL" id="CAACVJ010000028">
    <property type="protein sequence ID" value="VEP11871.1"/>
    <property type="molecule type" value="Genomic_DNA"/>
</dbReference>
<evidence type="ECO:0000313" key="2">
    <source>
        <dbReference type="Proteomes" id="UP000320055"/>
    </source>
</evidence>
<reference evidence="1 2" key="1">
    <citation type="submission" date="2019-01" db="EMBL/GenBank/DDBJ databases">
        <authorList>
            <person name="Brito A."/>
        </authorList>
    </citation>
    <scope>NUCLEOTIDE SEQUENCE [LARGE SCALE GENOMIC DNA]</scope>
    <source>
        <strain evidence="1">1</strain>
    </source>
</reference>